<sequence>MREDFPTAEDLLCCDCVMVEREVCEGHLAKQI</sequence>
<reference evidence="2" key="1">
    <citation type="submission" date="2015-09" db="EMBL/GenBank/DDBJ databases">
        <authorList>
            <person name="Daims H."/>
        </authorList>
    </citation>
    <scope>NUCLEOTIDE SEQUENCE [LARGE SCALE GENOMIC DNA]</scope>
</reference>
<evidence type="ECO:0000313" key="2">
    <source>
        <dbReference type="Proteomes" id="UP000066284"/>
    </source>
</evidence>
<keyword evidence="2" id="KW-1185">Reference proteome</keyword>
<protein>
    <submittedName>
        <fullName evidence="1">Uncharacterized protein</fullName>
    </submittedName>
</protein>
<dbReference type="EMBL" id="LN885086">
    <property type="protein sequence ID" value="CUQ67630.1"/>
    <property type="molecule type" value="Genomic_DNA"/>
</dbReference>
<dbReference type="STRING" id="1715989.NITINOP_2658"/>
<evidence type="ECO:0000313" key="1">
    <source>
        <dbReference type="EMBL" id="CUQ67630.1"/>
    </source>
</evidence>
<dbReference type="AlphaFoldDB" id="A0A0S4KWS6"/>
<proteinExistence type="predicted"/>
<dbReference type="KEGG" id="nio:NITINOP_2658"/>
<dbReference type="Proteomes" id="UP000066284">
    <property type="component" value="Chromosome 1"/>
</dbReference>
<name>A0A0S4KWS6_9BACT</name>
<organism evidence="1 2">
    <name type="scientific">Candidatus Nitrospira inopinata</name>
    <dbReference type="NCBI Taxonomy" id="1715989"/>
    <lineage>
        <taxon>Bacteria</taxon>
        <taxon>Pseudomonadati</taxon>
        <taxon>Nitrospirota</taxon>
        <taxon>Nitrospiria</taxon>
        <taxon>Nitrospirales</taxon>
        <taxon>Nitrospiraceae</taxon>
        <taxon>Nitrospira</taxon>
    </lineage>
</organism>
<accession>A0A0S4KWS6</accession>
<gene>
    <name evidence="1" type="ORF">NITINOP_2658</name>
</gene>